<organism evidence="3 4">
    <name type="scientific">Penicillium rubens (strain ATCC 28089 / DSM 1075 / NRRL 1951 / Wisconsin 54-1255)</name>
    <name type="common">Penicillium chrysogenum</name>
    <dbReference type="NCBI Taxonomy" id="500485"/>
    <lineage>
        <taxon>Eukaryota</taxon>
        <taxon>Fungi</taxon>
        <taxon>Dikarya</taxon>
        <taxon>Ascomycota</taxon>
        <taxon>Pezizomycotina</taxon>
        <taxon>Eurotiomycetes</taxon>
        <taxon>Eurotiomycetidae</taxon>
        <taxon>Eurotiales</taxon>
        <taxon>Aspergillaceae</taxon>
        <taxon>Penicillium</taxon>
        <taxon>Penicillium chrysogenum species complex</taxon>
    </lineage>
</organism>
<dbReference type="SUPFAM" id="SSF55811">
    <property type="entry name" value="Nudix"/>
    <property type="match status" value="1"/>
</dbReference>
<dbReference type="STRING" id="500485.B6HE69"/>
<proteinExistence type="predicted"/>
<feature type="transmembrane region" description="Helical" evidence="1">
    <location>
        <begin position="298"/>
        <end position="317"/>
    </location>
</feature>
<dbReference type="PROSITE" id="PS51462">
    <property type="entry name" value="NUDIX"/>
    <property type="match status" value="1"/>
</dbReference>
<dbReference type="AlphaFoldDB" id="B6HE69"/>
<dbReference type="OMA" id="GVCAYIF"/>
<keyword evidence="1" id="KW-0472">Membrane</keyword>
<evidence type="ECO:0000313" key="3">
    <source>
        <dbReference type="EMBL" id="CAP85524.1"/>
    </source>
</evidence>
<dbReference type="Gene3D" id="3.90.79.10">
    <property type="entry name" value="Nucleoside Triphosphate Pyrophosphohydrolase"/>
    <property type="match status" value="1"/>
</dbReference>
<gene>
    <name evidence="3" type="ORF">Pc20g01950</name>
    <name evidence="3" type="ORF">PCH_Pc20g01950</name>
</gene>
<evidence type="ECO:0000313" key="4">
    <source>
        <dbReference type="Proteomes" id="UP000000724"/>
    </source>
</evidence>
<keyword evidence="1" id="KW-0812">Transmembrane</keyword>
<reference evidence="3 4" key="1">
    <citation type="journal article" date="2008" name="Nat. Biotechnol.">
        <title>Genome sequencing and analysis of the filamentous fungus Penicillium chrysogenum.</title>
        <authorList>
            <person name="van den Berg M.A."/>
            <person name="Albang R."/>
            <person name="Albermann K."/>
            <person name="Badger J.H."/>
            <person name="Daran J.-M."/>
            <person name="Driessen A.J.M."/>
            <person name="Garcia-Estrada C."/>
            <person name="Fedorova N.D."/>
            <person name="Harris D.M."/>
            <person name="Heijne W.H.M."/>
            <person name="Joardar V.S."/>
            <person name="Kiel J.A.K.W."/>
            <person name="Kovalchuk A."/>
            <person name="Martin J.F."/>
            <person name="Nierman W.C."/>
            <person name="Nijland J.G."/>
            <person name="Pronk J.T."/>
            <person name="Roubos J.A."/>
            <person name="van der Klei I.J."/>
            <person name="van Peij N.N.M.E."/>
            <person name="Veenhuis M."/>
            <person name="von Doehren H."/>
            <person name="Wagner C."/>
            <person name="Wortman J.R."/>
            <person name="Bovenberg R.A.L."/>
        </authorList>
    </citation>
    <scope>NUCLEOTIDE SEQUENCE [LARGE SCALE GENOMIC DNA]</scope>
    <source>
        <strain evidence="4">ATCC 28089 / DSM 1075 / NRRL 1951 / Wisconsin 54-1255</strain>
    </source>
</reference>
<dbReference type="BioCyc" id="PCHR:PC20G01950-MONOMER"/>
<keyword evidence="4" id="KW-1185">Reference proteome</keyword>
<dbReference type="InterPro" id="IPR000086">
    <property type="entry name" value="NUDIX_hydrolase_dom"/>
</dbReference>
<dbReference type="InterPro" id="IPR015797">
    <property type="entry name" value="NUDIX_hydrolase-like_dom_sf"/>
</dbReference>
<evidence type="ECO:0000259" key="2">
    <source>
        <dbReference type="PROSITE" id="PS51462"/>
    </source>
</evidence>
<dbReference type="EMBL" id="AM920435">
    <property type="protein sequence ID" value="CAP85524.1"/>
    <property type="molecule type" value="Genomic_DNA"/>
</dbReference>
<dbReference type="eggNOG" id="ENOG502S8JU">
    <property type="taxonomic scope" value="Eukaryota"/>
</dbReference>
<dbReference type="HOGENOM" id="CLU_850209_0_0_1"/>
<evidence type="ECO:0000256" key="1">
    <source>
        <dbReference type="SAM" id="Phobius"/>
    </source>
</evidence>
<dbReference type="Pfam" id="PF00293">
    <property type="entry name" value="NUDIX"/>
    <property type="match status" value="1"/>
</dbReference>
<protein>
    <submittedName>
        <fullName evidence="3">Pc20g01950 protein</fullName>
    </submittedName>
</protein>
<sequence>MTFTVAPHLNYFTIPLKDFVAARPEFEGFGVCAYIFSHADPAPRILLLQRALTDSMPGCWEGPGGACELDTDKTLFDSLVRETLEESGLHVSHILDLVAVDCWEHHRRSGGKIRIAKYSFVVEVQEALGSSAGKQQAVPTLQIPVHLEPLEHQKFDWAVKEDVLLSIRSPNGPYRFPLPLVGHQAPNILRAFELVEQRESRKECISHILRPSWCMWRYLVRYLVYLEEAMQKPEHAPTSQATLISLCISGDFVGNLHLRRLQGSTVIPRQGNRYTVYIETYRFPVNQAFRPPGMLCELLLMLLIMAGLVSVSIRAQFVHELVANSSR</sequence>
<feature type="domain" description="Nudix hydrolase" evidence="2">
    <location>
        <begin position="24"/>
        <end position="182"/>
    </location>
</feature>
<name>B6HE69_PENRW</name>
<dbReference type="VEuPathDB" id="FungiDB:PCH_Pc20g01950"/>
<keyword evidence="1" id="KW-1133">Transmembrane helix</keyword>
<dbReference type="OrthoDB" id="276276at2759"/>
<accession>B6HE69</accession>
<dbReference type="Proteomes" id="UP000000724">
    <property type="component" value="Contig Pc00c20"/>
</dbReference>